<name>A0A8X7BD79_TRICX</name>
<sequence length="97" mass="10799">MMCTQTNLQRFSVGNIGYFTLGSKSYTGVVWQLGKEGENESHVAEITNGVYGPDTVAANYVQFWFRRLRPGTCILMLKMKGLAQASPSSKMSIKSRK</sequence>
<evidence type="ECO:0000313" key="2">
    <source>
        <dbReference type="Proteomes" id="UP000887159"/>
    </source>
</evidence>
<protein>
    <submittedName>
        <fullName evidence="1">Uncharacterized protein</fullName>
    </submittedName>
</protein>
<reference evidence="1" key="1">
    <citation type="submission" date="2020-08" db="EMBL/GenBank/DDBJ databases">
        <title>Multicomponent nature underlies the extraordinary mechanical properties of spider dragline silk.</title>
        <authorList>
            <person name="Kono N."/>
            <person name="Nakamura H."/>
            <person name="Mori M."/>
            <person name="Yoshida Y."/>
            <person name="Ohtoshi R."/>
            <person name="Malay A.D."/>
            <person name="Moran D.A.P."/>
            <person name="Tomita M."/>
            <person name="Numata K."/>
            <person name="Arakawa K."/>
        </authorList>
    </citation>
    <scope>NUCLEOTIDE SEQUENCE</scope>
</reference>
<comment type="caution">
    <text evidence="1">The sequence shown here is derived from an EMBL/GenBank/DDBJ whole genome shotgun (WGS) entry which is preliminary data.</text>
</comment>
<accession>A0A8X7BD79</accession>
<dbReference type="AlphaFoldDB" id="A0A8X7BD79"/>
<gene>
    <name evidence="1" type="ORF">TNCV_2069801</name>
</gene>
<keyword evidence="2" id="KW-1185">Reference proteome</keyword>
<dbReference type="EMBL" id="BMAU01021379">
    <property type="protein sequence ID" value="GFY27360.1"/>
    <property type="molecule type" value="Genomic_DNA"/>
</dbReference>
<dbReference type="Proteomes" id="UP000887159">
    <property type="component" value="Unassembled WGS sequence"/>
</dbReference>
<proteinExistence type="predicted"/>
<evidence type="ECO:0000313" key="1">
    <source>
        <dbReference type="EMBL" id="GFY27360.1"/>
    </source>
</evidence>
<organism evidence="1 2">
    <name type="scientific">Trichonephila clavipes</name>
    <name type="common">Golden silk orbweaver</name>
    <name type="synonym">Nephila clavipes</name>
    <dbReference type="NCBI Taxonomy" id="2585209"/>
    <lineage>
        <taxon>Eukaryota</taxon>
        <taxon>Metazoa</taxon>
        <taxon>Ecdysozoa</taxon>
        <taxon>Arthropoda</taxon>
        <taxon>Chelicerata</taxon>
        <taxon>Arachnida</taxon>
        <taxon>Araneae</taxon>
        <taxon>Araneomorphae</taxon>
        <taxon>Entelegynae</taxon>
        <taxon>Araneoidea</taxon>
        <taxon>Nephilidae</taxon>
        <taxon>Trichonephila</taxon>
    </lineage>
</organism>